<keyword evidence="4" id="KW-0410">Iron transport</keyword>
<dbReference type="AlphaFoldDB" id="A0A0F5PU04"/>
<comment type="similarity">
    <text evidence="2">Belongs to the bacterial solute-binding protein 8 family.</text>
</comment>
<dbReference type="OrthoDB" id="7941913at2"/>
<dbReference type="STRING" id="728005.SAMN04488059_10456"/>
<keyword evidence="4" id="KW-0408">Iron</keyword>
<dbReference type="PANTHER" id="PTHR30532:SF24">
    <property type="entry name" value="FERRIC ENTEROBACTIN-BINDING PERIPLASMIC PROTEIN FEPB"/>
    <property type="match status" value="1"/>
</dbReference>
<evidence type="ECO:0000256" key="6">
    <source>
        <dbReference type="SAM" id="SignalP"/>
    </source>
</evidence>
<proteinExistence type="inferred from homology"/>
<reference evidence="8 10" key="1">
    <citation type="submission" date="2015-03" db="EMBL/GenBank/DDBJ databases">
        <authorList>
            <person name="Lepp D."/>
            <person name="Hassan Y.I."/>
            <person name="Li X.-Z."/>
            <person name="Zhou T."/>
        </authorList>
    </citation>
    <scope>NUCLEOTIDE SEQUENCE [LARGE SCALE GENOMIC DNA]</scope>
    <source>
        <strain evidence="8 10">Cr7-05</strain>
    </source>
</reference>
<evidence type="ECO:0000313" key="11">
    <source>
        <dbReference type="Proteomes" id="UP000182258"/>
    </source>
</evidence>
<dbReference type="EMBL" id="FOMB01000004">
    <property type="protein sequence ID" value="SFC34439.1"/>
    <property type="molecule type" value="Genomic_DNA"/>
</dbReference>
<reference evidence="9 11" key="2">
    <citation type="submission" date="2016-10" db="EMBL/GenBank/DDBJ databases">
        <authorList>
            <person name="de Groot N.N."/>
        </authorList>
    </citation>
    <scope>NUCLEOTIDE SEQUENCE [LARGE SCALE GENOMIC DNA]</scope>
    <source>
        <strain evidence="9 11">CGMCC 1.10210</strain>
    </source>
</reference>
<dbReference type="SUPFAM" id="SSF53807">
    <property type="entry name" value="Helical backbone' metal receptor"/>
    <property type="match status" value="1"/>
</dbReference>
<dbReference type="InterPro" id="IPR051313">
    <property type="entry name" value="Bact_iron-sidero_bind"/>
</dbReference>
<name>A0A0F5PU04_9HYPH</name>
<protein>
    <submittedName>
        <fullName evidence="9">Iron complex transport system substrate-binding protein</fullName>
    </submittedName>
</protein>
<feature type="signal peptide" evidence="6">
    <location>
        <begin position="1"/>
        <end position="18"/>
    </location>
</feature>
<evidence type="ECO:0000313" key="8">
    <source>
        <dbReference type="EMBL" id="KKC32182.1"/>
    </source>
</evidence>
<evidence type="ECO:0000313" key="9">
    <source>
        <dbReference type="EMBL" id="SFC34439.1"/>
    </source>
</evidence>
<dbReference type="PROSITE" id="PS50983">
    <property type="entry name" value="FE_B12_PBP"/>
    <property type="match status" value="1"/>
</dbReference>
<evidence type="ECO:0000256" key="3">
    <source>
        <dbReference type="ARBA" id="ARBA00022448"/>
    </source>
</evidence>
<dbReference type="GO" id="GO:1901678">
    <property type="term" value="P:iron coordination entity transport"/>
    <property type="evidence" value="ECO:0007669"/>
    <property type="project" value="UniProtKB-ARBA"/>
</dbReference>
<evidence type="ECO:0000256" key="2">
    <source>
        <dbReference type="ARBA" id="ARBA00008814"/>
    </source>
</evidence>
<sequence length="314" mass="32862">MFKALTILAALLATPAFAADWTYTDGAGKTITLPQPPSRIIAHANAAAALIPLGNRPIGIFLDGAPSVDRATKGLDLTGIEIVGKGWYELNAEAILALDPDLILTEYAPLEGFYNGAVGDAAIIDRIEAIAPIVGPAQGNSVIAMIEDYTKLAKSLGADLDAPEIIADKAAFDAALTRFKAAATAKPGLTVMAVSPSSTGISIAAPSEFGELSDFAAWGLNLVTPAVDPNSSYQTLSWENANLQPADLVLLDDRWGDRTAEDLAAQPLAQRIPAVAAGQLGNWPAGWIRSYRAYAIELDKLTALIETANADLVD</sequence>
<dbReference type="InterPro" id="IPR002491">
    <property type="entry name" value="ABC_transptr_periplasmic_BD"/>
</dbReference>
<evidence type="ECO:0000256" key="5">
    <source>
        <dbReference type="ARBA" id="ARBA00022729"/>
    </source>
</evidence>
<organism evidence="9 11">
    <name type="scientific">Devosia psychrophila</name>
    <dbReference type="NCBI Taxonomy" id="728005"/>
    <lineage>
        <taxon>Bacteria</taxon>
        <taxon>Pseudomonadati</taxon>
        <taxon>Pseudomonadota</taxon>
        <taxon>Alphaproteobacteria</taxon>
        <taxon>Hyphomicrobiales</taxon>
        <taxon>Devosiaceae</taxon>
        <taxon>Devosia</taxon>
    </lineage>
</organism>
<dbReference type="EMBL" id="LAPV01000141">
    <property type="protein sequence ID" value="KKC32182.1"/>
    <property type="molecule type" value="Genomic_DNA"/>
</dbReference>
<evidence type="ECO:0000256" key="4">
    <source>
        <dbReference type="ARBA" id="ARBA00022496"/>
    </source>
</evidence>
<dbReference type="Gene3D" id="3.40.50.1980">
    <property type="entry name" value="Nitrogenase molybdenum iron protein domain"/>
    <property type="match status" value="2"/>
</dbReference>
<dbReference type="Proteomes" id="UP000033519">
    <property type="component" value="Unassembled WGS sequence"/>
</dbReference>
<gene>
    <name evidence="9" type="ORF">SAMN04488059_10456</name>
    <name evidence="8" type="ORF">WH91_15570</name>
</gene>
<keyword evidence="5 6" id="KW-0732">Signal</keyword>
<dbReference type="Pfam" id="PF01497">
    <property type="entry name" value="Peripla_BP_2"/>
    <property type="match status" value="1"/>
</dbReference>
<feature type="chain" id="PRO_5010418592" evidence="6">
    <location>
        <begin position="19"/>
        <end position="314"/>
    </location>
</feature>
<dbReference type="PANTHER" id="PTHR30532">
    <property type="entry name" value="IRON III DICITRATE-BINDING PERIPLASMIC PROTEIN"/>
    <property type="match status" value="1"/>
</dbReference>
<evidence type="ECO:0000256" key="1">
    <source>
        <dbReference type="ARBA" id="ARBA00004196"/>
    </source>
</evidence>
<dbReference type="GO" id="GO:0030288">
    <property type="term" value="C:outer membrane-bounded periplasmic space"/>
    <property type="evidence" value="ECO:0007669"/>
    <property type="project" value="TreeGrafter"/>
</dbReference>
<dbReference type="Proteomes" id="UP000182258">
    <property type="component" value="Unassembled WGS sequence"/>
</dbReference>
<keyword evidence="4" id="KW-0406">Ion transport</keyword>
<evidence type="ECO:0000313" key="10">
    <source>
        <dbReference type="Proteomes" id="UP000033519"/>
    </source>
</evidence>
<feature type="domain" description="Fe/B12 periplasmic-binding" evidence="7">
    <location>
        <begin position="38"/>
        <end position="312"/>
    </location>
</feature>
<evidence type="ECO:0000259" key="7">
    <source>
        <dbReference type="PROSITE" id="PS50983"/>
    </source>
</evidence>
<dbReference type="RefSeq" id="WP_046171916.1">
    <property type="nucleotide sequence ID" value="NZ_FOMB01000004.1"/>
</dbReference>
<keyword evidence="10" id="KW-1185">Reference proteome</keyword>
<accession>A0A0F5PU04</accession>
<dbReference type="PATRIC" id="fig|728005.3.peg.1315"/>
<keyword evidence="3" id="KW-0813">Transport</keyword>
<comment type="subcellular location">
    <subcellularLocation>
        <location evidence="1">Cell envelope</location>
    </subcellularLocation>
</comment>